<dbReference type="PATRIC" id="fig|29423.5.peg.2055"/>
<dbReference type="GO" id="GO:0015774">
    <property type="term" value="P:polysaccharide transport"/>
    <property type="evidence" value="ECO:0007669"/>
    <property type="project" value="InterPro"/>
</dbReference>
<gene>
    <name evidence="1" type="ORF">Loak_1958</name>
</gene>
<dbReference type="InterPro" id="IPR007833">
    <property type="entry name" value="Capsule_polysaccharide_synth"/>
</dbReference>
<dbReference type="Gene3D" id="3.40.50.12580">
    <property type="match status" value="1"/>
</dbReference>
<protein>
    <submittedName>
        <fullName evidence="1">Capsule polysaccharide biosynthesis protein</fullName>
    </submittedName>
</protein>
<reference evidence="1 2" key="1">
    <citation type="submission" date="2015-11" db="EMBL/GenBank/DDBJ databases">
        <title>Genomic analysis of 38 Legionella species identifies large and diverse effector repertoires.</title>
        <authorList>
            <person name="Burstein D."/>
            <person name="Amaro F."/>
            <person name="Zusman T."/>
            <person name="Lifshitz Z."/>
            <person name="Cohen O."/>
            <person name="Gilbert J.A."/>
            <person name="Pupko T."/>
            <person name="Shuman H.A."/>
            <person name="Segal G."/>
        </authorList>
    </citation>
    <scope>NUCLEOTIDE SEQUENCE [LARGE SCALE GENOMIC DNA]</scope>
    <source>
        <strain evidence="1 2">Oak Ridge-10</strain>
    </source>
</reference>
<sequence>MRRTELRKSLFKIPLLKQYGKLVLFIHHKFKNYLIKKSRFINEKPSKKYLNDCENYNCFLYLPWIKTLTNKLINNINISDHYRLVPLGIFADTHALASRKKISFYVRTNPEELEQLLLGWLEPVATNIAGVIFTFDYNFLQRIILKVCRRLHIQTILIPHESVFFNRDKYYYHAISGVNSPLCDYVLCWGQLQKDIFVSRDYPGERISVVGAPKFDHYYNFQPKFTREQFCRKAKLNSHSKIVVYAAQSLDVQVNQPLALKAQQKIIDELISYCCKRQYGFILRYPPTQLPIVNERIITRMKRERFFIDNSIKGYCFEPEETIYHADVIISINSTMLFEALLMGKQTLSVRYFNFEEGWEKAGVPCINTRSELIQILDEWLQATEPTLGKITTWAKEAYSSGEFDGQASIRIRNFLESKIKNPVLKLDNAIERVLKDDLPGADMVYVPSFTKSYSYLPALIRTKRILTNKDTNLLPWADMTIQLSDFDDNRRAKKQRHLYKLSKLYVSKGLIRPKKPYLSIIMDDVGHYYEANKITRLQQLLNSNQELTSVQKEYAAYCMQRIVNNRISFSEYTKDLMELPGRIGCPKLLLIDECYDDPVVAGGRGGKEQFKQMLDDVLNKYPEYDLLIKPSSDFIQNKQKSHLSQWAIASYLNKYPNIFLLDYTINVYDLFNLVEEIFIVTSSIGFEALMAGKKVTCYGVPFFANLGLTSDKIQLNTRTRKRALSDIFHFLFVILSRYYTPGLARKCQLDEYLDYLITDRLNLTYDNSNFKKAS</sequence>
<dbReference type="InterPro" id="IPR043148">
    <property type="entry name" value="TagF_C"/>
</dbReference>
<dbReference type="Proteomes" id="UP000054858">
    <property type="component" value="Unassembled WGS sequence"/>
</dbReference>
<dbReference type="GO" id="GO:0000271">
    <property type="term" value="P:polysaccharide biosynthetic process"/>
    <property type="evidence" value="ECO:0007669"/>
    <property type="project" value="InterPro"/>
</dbReference>
<evidence type="ECO:0000313" key="1">
    <source>
        <dbReference type="EMBL" id="KTD38282.1"/>
    </source>
</evidence>
<accession>A0A0W0X181</accession>
<organism evidence="1 2">
    <name type="scientific">Legionella oakridgensis</name>
    <dbReference type="NCBI Taxonomy" id="29423"/>
    <lineage>
        <taxon>Bacteria</taxon>
        <taxon>Pseudomonadati</taxon>
        <taxon>Pseudomonadota</taxon>
        <taxon>Gammaproteobacteria</taxon>
        <taxon>Legionellales</taxon>
        <taxon>Legionellaceae</taxon>
        <taxon>Legionella</taxon>
    </lineage>
</organism>
<comment type="caution">
    <text evidence="1">The sequence shown here is derived from an EMBL/GenBank/DDBJ whole genome shotgun (WGS) entry which is preliminary data.</text>
</comment>
<dbReference type="Pfam" id="PF05159">
    <property type="entry name" value="Capsule_synth"/>
    <property type="match status" value="1"/>
</dbReference>
<evidence type="ECO:0000313" key="2">
    <source>
        <dbReference type="Proteomes" id="UP000054858"/>
    </source>
</evidence>
<proteinExistence type="predicted"/>
<name>A0A0W0X181_9GAMM</name>
<dbReference type="AlphaFoldDB" id="A0A0W0X181"/>
<dbReference type="SUPFAM" id="SSF53756">
    <property type="entry name" value="UDP-Glycosyltransferase/glycogen phosphorylase"/>
    <property type="match status" value="1"/>
</dbReference>
<dbReference type="EMBL" id="LNYP01000029">
    <property type="protein sequence ID" value="KTD38282.1"/>
    <property type="molecule type" value="Genomic_DNA"/>
</dbReference>
<dbReference type="RefSeq" id="WP_058388931.1">
    <property type="nucleotide sequence ID" value="NZ_LCUA01000003.1"/>
</dbReference>